<evidence type="ECO:0000256" key="4">
    <source>
        <dbReference type="ARBA" id="ARBA00022989"/>
    </source>
</evidence>
<feature type="domain" description="ABC3 transporter permease C-terminal" evidence="8">
    <location>
        <begin position="258"/>
        <end position="373"/>
    </location>
</feature>
<dbReference type="GO" id="GO:0022857">
    <property type="term" value="F:transmembrane transporter activity"/>
    <property type="evidence" value="ECO:0007669"/>
    <property type="project" value="TreeGrafter"/>
</dbReference>
<evidence type="ECO:0000313" key="9">
    <source>
        <dbReference type="EMBL" id="NYE72299.1"/>
    </source>
</evidence>
<feature type="transmembrane region" description="Helical" evidence="7">
    <location>
        <begin position="788"/>
        <end position="808"/>
    </location>
</feature>
<sequence>MLRLALRELRNAPGRMVAVLGAIAISVAFLSACMTFLETEQAAVAKAATETVSTSDLVVDAESSDPGQLAAIRAVPGVTAAEPLWSGRLQFRGPEGAGVLRINSVSETPALRWAELTEGSWPLSADQVAVGQATARQHRLKVGAEVAVDDGSDKRRTMIITGIVDQSQSLFSGIQDSGYVSGAYFRSQQAGDPAGADQWPVRYLITTAPGADPGQVMEALRATLPPTAVVATADEVAQQTLLMLSGGVDTYGYLLQGFGAVSLLVGGIMIANTFAILVAQRRRQIGLLRAVGATGGDVRRMVLTEALLVGVVGSVAGVGLGIGLATIGAAVSGSIGNGLALPWLPLVLAAAVGVLVTVVAASVPAARTSRITPLEALRPVDDHRVERRRTMIIGGLASILILAGGAVIGYALTARTGVLLPAIAGAFALGLGIVVAAPVYVPLLVRAVSLVLRRFGPVSRVAAANTLRHPGRAAATCAALMIAVGLVVTLQVGAASVKATTDADAQLRYPVDVTVSAGTEPLPVDLITQVSDVSGISATTTVRQAGGTLTGLSDGPLMVTLAGLGPNAGTVVRDGLEPLASDDVALIGPFTARQLGLAEGDQVSVEVGGRTATYRLAVSRIPEDFMLVVRESALAAVAPKAPIAAVWASASDRSAAQAVSAGVVAAVDQREGVVISGSLAQAAQLNQLIDGLLAGATALLGVAIVIALIGVGNTLGLSVIERERESALLRALGLERRQLRRMLAIEAVVLALVAAAVGVGAGIGFGFLGTTALAREAGMTATVYAISVPQTVFVVAAALLAGAAASVLPGLRAARTPPAAALAAAT</sequence>
<dbReference type="AlphaFoldDB" id="A0A7Y9L9Z1"/>
<evidence type="ECO:0000313" key="10">
    <source>
        <dbReference type="Proteomes" id="UP000569914"/>
    </source>
</evidence>
<dbReference type="InterPro" id="IPR050250">
    <property type="entry name" value="Macrolide_Exporter_MacB"/>
</dbReference>
<dbReference type="RefSeq" id="WP_179753006.1">
    <property type="nucleotide sequence ID" value="NZ_JACCBU010000001.1"/>
</dbReference>
<feature type="transmembrane region" description="Helical" evidence="7">
    <location>
        <begin position="343"/>
        <end position="363"/>
    </location>
</feature>
<dbReference type="InterPro" id="IPR003838">
    <property type="entry name" value="ABC3_permease_C"/>
</dbReference>
<dbReference type="Proteomes" id="UP000569914">
    <property type="component" value="Unassembled WGS sequence"/>
</dbReference>
<keyword evidence="10" id="KW-1185">Reference proteome</keyword>
<dbReference type="EMBL" id="JACCBU010000001">
    <property type="protein sequence ID" value="NYE72299.1"/>
    <property type="molecule type" value="Genomic_DNA"/>
</dbReference>
<evidence type="ECO:0000256" key="7">
    <source>
        <dbReference type="SAM" id="Phobius"/>
    </source>
</evidence>
<dbReference type="PANTHER" id="PTHR30572">
    <property type="entry name" value="MEMBRANE COMPONENT OF TRANSPORTER-RELATED"/>
    <property type="match status" value="1"/>
</dbReference>
<keyword evidence="3 7" id="KW-0812">Transmembrane</keyword>
<keyword evidence="5 7" id="KW-0472">Membrane</keyword>
<evidence type="ECO:0000259" key="8">
    <source>
        <dbReference type="Pfam" id="PF02687"/>
    </source>
</evidence>
<name>A0A7Y9L9Z1_9ACTN</name>
<comment type="caution">
    <text evidence="9">The sequence shown here is derived from an EMBL/GenBank/DDBJ whole genome shotgun (WGS) entry which is preliminary data.</text>
</comment>
<feature type="transmembrane region" description="Helical" evidence="7">
    <location>
        <begin position="741"/>
        <end position="768"/>
    </location>
</feature>
<feature type="transmembrane region" description="Helical" evidence="7">
    <location>
        <begin position="392"/>
        <end position="413"/>
    </location>
</feature>
<evidence type="ECO:0000256" key="6">
    <source>
        <dbReference type="ARBA" id="ARBA00038076"/>
    </source>
</evidence>
<feature type="transmembrane region" description="Helical" evidence="7">
    <location>
        <begin position="473"/>
        <end position="494"/>
    </location>
</feature>
<feature type="transmembrane region" description="Helical" evidence="7">
    <location>
        <begin position="692"/>
        <end position="720"/>
    </location>
</feature>
<gene>
    <name evidence="9" type="ORF">BKA15_003628</name>
</gene>
<proteinExistence type="inferred from homology"/>
<feature type="transmembrane region" description="Helical" evidence="7">
    <location>
        <begin position="253"/>
        <end position="279"/>
    </location>
</feature>
<comment type="similarity">
    <text evidence="6">Belongs to the ABC-4 integral membrane protein family.</text>
</comment>
<dbReference type="GO" id="GO:0005886">
    <property type="term" value="C:plasma membrane"/>
    <property type="evidence" value="ECO:0007669"/>
    <property type="project" value="UniProtKB-SubCell"/>
</dbReference>
<comment type="subcellular location">
    <subcellularLocation>
        <location evidence="1">Cell membrane</location>
        <topology evidence="1">Multi-pass membrane protein</topology>
    </subcellularLocation>
</comment>
<evidence type="ECO:0000256" key="5">
    <source>
        <dbReference type="ARBA" id="ARBA00023136"/>
    </source>
</evidence>
<evidence type="ECO:0000256" key="1">
    <source>
        <dbReference type="ARBA" id="ARBA00004651"/>
    </source>
</evidence>
<keyword evidence="4 7" id="KW-1133">Transmembrane helix</keyword>
<feature type="transmembrane region" description="Helical" evidence="7">
    <location>
        <begin position="12"/>
        <end position="37"/>
    </location>
</feature>
<evidence type="ECO:0000256" key="3">
    <source>
        <dbReference type="ARBA" id="ARBA00022692"/>
    </source>
</evidence>
<feature type="domain" description="ABC3 transporter permease C-terminal" evidence="8">
    <location>
        <begin position="699"/>
        <end position="818"/>
    </location>
</feature>
<protein>
    <submittedName>
        <fullName evidence="9">Putative ABC transport system permease protein</fullName>
    </submittedName>
</protein>
<organism evidence="9 10">
    <name type="scientific">Microlunatus parietis</name>
    <dbReference type="NCBI Taxonomy" id="682979"/>
    <lineage>
        <taxon>Bacteria</taxon>
        <taxon>Bacillati</taxon>
        <taxon>Actinomycetota</taxon>
        <taxon>Actinomycetes</taxon>
        <taxon>Propionibacteriales</taxon>
        <taxon>Propionibacteriaceae</taxon>
        <taxon>Microlunatus</taxon>
    </lineage>
</organism>
<reference evidence="9 10" key="1">
    <citation type="submission" date="2020-07" db="EMBL/GenBank/DDBJ databases">
        <title>Sequencing the genomes of 1000 actinobacteria strains.</title>
        <authorList>
            <person name="Klenk H.-P."/>
        </authorList>
    </citation>
    <scope>NUCLEOTIDE SEQUENCE [LARGE SCALE GENOMIC DNA]</scope>
    <source>
        <strain evidence="9 10">DSM 22083</strain>
    </source>
</reference>
<evidence type="ECO:0000256" key="2">
    <source>
        <dbReference type="ARBA" id="ARBA00022475"/>
    </source>
</evidence>
<accession>A0A7Y9L9Z1</accession>
<dbReference type="Pfam" id="PF02687">
    <property type="entry name" value="FtsX"/>
    <property type="match status" value="2"/>
</dbReference>
<keyword evidence="2" id="KW-1003">Cell membrane</keyword>
<dbReference type="PANTHER" id="PTHR30572:SF4">
    <property type="entry name" value="ABC TRANSPORTER PERMEASE YTRF"/>
    <property type="match status" value="1"/>
</dbReference>
<feature type="transmembrane region" description="Helical" evidence="7">
    <location>
        <begin position="419"/>
        <end position="452"/>
    </location>
</feature>
<dbReference type="PROSITE" id="PS51257">
    <property type="entry name" value="PROKAR_LIPOPROTEIN"/>
    <property type="match status" value="1"/>
</dbReference>
<feature type="transmembrane region" description="Helical" evidence="7">
    <location>
        <begin position="306"/>
        <end position="331"/>
    </location>
</feature>